<accession>A0A0C2WQW9</accession>
<gene>
    <name evidence="6" type="ORF">M378DRAFT_78904</name>
</gene>
<dbReference type="EMBL" id="KN818253">
    <property type="protein sequence ID" value="KIL64042.1"/>
    <property type="molecule type" value="Genomic_DNA"/>
</dbReference>
<keyword evidence="2" id="KW-0964">Secreted</keyword>
<evidence type="ECO:0000256" key="3">
    <source>
        <dbReference type="ARBA" id="ARBA00022729"/>
    </source>
</evidence>
<sequence length="61" mass="6961">MYAVFSWDKCVCTDVGFQTAAGQCLRQKCSDQDQQTGTQLHKRLCGYRSTTMHPILYLDVL</sequence>
<dbReference type="Proteomes" id="UP000054549">
    <property type="component" value="Unassembled WGS sequence"/>
</dbReference>
<feature type="domain" description="CFEM" evidence="5">
    <location>
        <begin position="9"/>
        <end position="45"/>
    </location>
</feature>
<dbReference type="GO" id="GO:0005576">
    <property type="term" value="C:extracellular region"/>
    <property type="evidence" value="ECO:0007669"/>
    <property type="project" value="UniProtKB-SubCell"/>
</dbReference>
<comment type="subcellular location">
    <subcellularLocation>
        <location evidence="1">Secreted</location>
    </subcellularLocation>
</comment>
<name>A0A0C2WQW9_AMAMK</name>
<protein>
    <recommendedName>
        <fullName evidence="5">CFEM domain-containing protein</fullName>
    </recommendedName>
</protein>
<dbReference type="InParanoid" id="A0A0C2WQW9"/>
<evidence type="ECO:0000256" key="2">
    <source>
        <dbReference type="ARBA" id="ARBA00022525"/>
    </source>
</evidence>
<keyword evidence="4" id="KW-1015">Disulfide bond</keyword>
<dbReference type="InterPro" id="IPR008427">
    <property type="entry name" value="Extracellular_membr_CFEM_dom"/>
</dbReference>
<organism evidence="6 7">
    <name type="scientific">Amanita muscaria (strain Koide BX008)</name>
    <dbReference type="NCBI Taxonomy" id="946122"/>
    <lineage>
        <taxon>Eukaryota</taxon>
        <taxon>Fungi</taxon>
        <taxon>Dikarya</taxon>
        <taxon>Basidiomycota</taxon>
        <taxon>Agaricomycotina</taxon>
        <taxon>Agaricomycetes</taxon>
        <taxon>Agaricomycetidae</taxon>
        <taxon>Agaricales</taxon>
        <taxon>Pluteineae</taxon>
        <taxon>Amanitaceae</taxon>
        <taxon>Amanita</taxon>
    </lineage>
</organism>
<reference evidence="6 7" key="1">
    <citation type="submission" date="2014-04" db="EMBL/GenBank/DDBJ databases">
        <title>Evolutionary Origins and Diversification of the Mycorrhizal Mutualists.</title>
        <authorList>
            <consortium name="DOE Joint Genome Institute"/>
            <consortium name="Mycorrhizal Genomics Consortium"/>
            <person name="Kohler A."/>
            <person name="Kuo A."/>
            <person name="Nagy L.G."/>
            <person name="Floudas D."/>
            <person name="Copeland A."/>
            <person name="Barry K.W."/>
            <person name="Cichocki N."/>
            <person name="Veneault-Fourrey C."/>
            <person name="LaButti K."/>
            <person name="Lindquist E.A."/>
            <person name="Lipzen A."/>
            <person name="Lundell T."/>
            <person name="Morin E."/>
            <person name="Murat C."/>
            <person name="Riley R."/>
            <person name="Ohm R."/>
            <person name="Sun H."/>
            <person name="Tunlid A."/>
            <person name="Henrissat B."/>
            <person name="Grigoriev I.V."/>
            <person name="Hibbett D.S."/>
            <person name="Martin F."/>
        </authorList>
    </citation>
    <scope>NUCLEOTIDE SEQUENCE [LARGE SCALE GENOMIC DNA]</scope>
    <source>
        <strain evidence="6 7">Koide BX008</strain>
    </source>
</reference>
<evidence type="ECO:0000313" key="6">
    <source>
        <dbReference type="EMBL" id="KIL64042.1"/>
    </source>
</evidence>
<keyword evidence="7" id="KW-1185">Reference proteome</keyword>
<dbReference type="HOGENOM" id="CLU_2922141_0_0_1"/>
<evidence type="ECO:0000313" key="7">
    <source>
        <dbReference type="Proteomes" id="UP000054549"/>
    </source>
</evidence>
<evidence type="ECO:0000259" key="5">
    <source>
        <dbReference type="Pfam" id="PF05730"/>
    </source>
</evidence>
<keyword evidence="3" id="KW-0732">Signal</keyword>
<evidence type="ECO:0000256" key="4">
    <source>
        <dbReference type="ARBA" id="ARBA00023157"/>
    </source>
</evidence>
<dbReference type="AlphaFoldDB" id="A0A0C2WQW9"/>
<evidence type="ECO:0000256" key="1">
    <source>
        <dbReference type="ARBA" id="ARBA00004613"/>
    </source>
</evidence>
<proteinExistence type="predicted"/>
<dbReference type="Pfam" id="PF05730">
    <property type="entry name" value="CFEM"/>
    <property type="match status" value="1"/>
</dbReference>